<organism evidence="1 2">
    <name type="scientific">Euphydryas editha</name>
    <name type="common">Edith's checkerspot</name>
    <dbReference type="NCBI Taxonomy" id="104508"/>
    <lineage>
        <taxon>Eukaryota</taxon>
        <taxon>Metazoa</taxon>
        <taxon>Ecdysozoa</taxon>
        <taxon>Arthropoda</taxon>
        <taxon>Hexapoda</taxon>
        <taxon>Insecta</taxon>
        <taxon>Pterygota</taxon>
        <taxon>Neoptera</taxon>
        <taxon>Endopterygota</taxon>
        <taxon>Lepidoptera</taxon>
        <taxon>Glossata</taxon>
        <taxon>Ditrysia</taxon>
        <taxon>Papilionoidea</taxon>
        <taxon>Nymphalidae</taxon>
        <taxon>Nymphalinae</taxon>
        <taxon>Euphydryas</taxon>
    </lineage>
</organism>
<dbReference type="GO" id="GO:0005634">
    <property type="term" value="C:nucleus"/>
    <property type="evidence" value="ECO:0007669"/>
    <property type="project" value="TreeGrafter"/>
</dbReference>
<keyword evidence="2" id="KW-1185">Reference proteome</keyword>
<gene>
    <name evidence="1" type="ORF">EEDITHA_LOCUS17960</name>
</gene>
<dbReference type="Proteomes" id="UP001153954">
    <property type="component" value="Unassembled WGS sequence"/>
</dbReference>
<dbReference type="InterPro" id="IPR052865">
    <property type="entry name" value="Zinc_finger_BED"/>
</dbReference>
<dbReference type="SUPFAM" id="SSF53098">
    <property type="entry name" value="Ribonuclease H-like"/>
    <property type="match status" value="1"/>
</dbReference>
<comment type="caution">
    <text evidence="1">The sequence shown here is derived from an EMBL/GenBank/DDBJ whole genome shotgun (WGS) entry which is preliminary data.</text>
</comment>
<reference evidence="1" key="1">
    <citation type="submission" date="2022-03" db="EMBL/GenBank/DDBJ databases">
        <authorList>
            <person name="Tunstrom K."/>
        </authorList>
    </citation>
    <scope>NUCLEOTIDE SEQUENCE</scope>
</reference>
<dbReference type="PANTHER" id="PTHR47241:SF1">
    <property type="entry name" value="BED-TYPE DOMAIN-CONTAINING PROTEIN"/>
    <property type="match status" value="1"/>
</dbReference>
<accession>A0AAU9V0Z9</accession>
<dbReference type="AlphaFoldDB" id="A0AAU9V0Z9"/>
<protein>
    <submittedName>
        <fullName evidence="1">Uncharacterized protein</fullName>
    </submittedName>
</protein>
<name>A0AAU9V0Z9_EUPED</name>
<sequence>MVKGAQVAEYDSARCFIYSLHRVVNESVKIQTEVLEAIANERRLETHFNHSGLAHEKLLEIKNELNLPQHQLVQDIKTRCNSTFYLYMAERLLKQKRVISLYVVEHDTLTNLTIQQWGLMKQCTIFLQPIEKITKITSSGFSCISEAIRYFFTGLNSYESFFESGI</sequence>
<proteinExistence type="predicted"/>
<evidence type="ECO:0000313" key="1">
    <source>
        <dbReference type="EMBL" id="CAH2103449.1"/>
    </source>
</evidence>
<dbReference type="EMBL" id="CAKOGL010000026">
    <property type="protein sequence ID" value="CAH2103449.1"/>
    <property type="molecule type" value="Genomic_DNA"/>
</dbReference>
<evidence type="ECO:0000313" key="2">
    <source>
        <dbReference type="Proteomes" id="UP001153954"/>
    </source>
</evidence>
<dbReference type="InterPro" id="IPR012337">
    <property type="entry name" value="RNaseH-like_sf"/>
</dbReference>
<dbReference type="PANTHER" id="PTHR47241">
    <property type="entry name" value="FINGER PROTEIN, PUTATIVE-RELATED"/>
    <property type="match status" value="1"/>
</dbReference>